<accession>A0AAV4T4Q7</accession>
<comment type="caution">
    <text evidence="1">The sequence shown here is derived from an EMBL/GenBank/DDBJ whole genome shotgun (WGS) entry which is preliminary data.</text>
</comment>
<dbReference type="EMBL" id="BPLQ01008944">
    <property type="protein sequence ID" value="GIY40507.1"/>
    <property type="molecule type" value="Genomic_DNA"/>
</dbReference>
<gene>
    <name evidence="1" type="ORF">CDAR_456951</name>
</gene>
<organism evidence="1 2">
    <name type="scientific">Caerostris darwini</name>
    <dbReference type="NCBI Taxonomy" id="1538125"/>
    <lineage>
        <taxon>Eukaryota</taxon>
        <taxon>Metazoa</taxon>
        <taxon>Ecdysozoa</taxon>
        <taxon>Arthropoda</taxon>
        <taxon>Chelicerata</taxon>
        <taxon>Arachnida</taxon>
        <taxon>Araneae</taxon>
        <taxon>Araneomorphae</taxon>
        <taxon>Entelegynae</taxon>
        <taxon>Araneoidea</taxon>
        <taxon>Araneidae</taxon>
        <taxon>Caerostris</taxon>
    </lineage>
</organism>
<sequence>MMGGIFGACGRGGSGSIRLSRFMNLLDVETGLEEKKGKIQEVLPCGDDMRFCFQHRIAFLRISVIPGVSEEDFRLRHIWYEASLLDHLKVHFECFAASCTLQRVIEQVCHCAWETPAVASLEKSANYPP</sequence>
<protein>
    <submittedName>
        <fullName evidence="1">Uncharacterized protein</fullName>
    </submittedName>
</protein>
<proteinExistence type="predicted"/>
<evidence type="ECO:0000313" key="1">
    <source>
        <dbReference type="EMBL" id="GIY40507.1"/>
    </source>
</evidence>
<dbReference type="Proteomes" id="UP001054837">
    <property type="component" value="Unassembled WGS sequence"/>
</dbReference>
<dbReference type="AlphaFoldDB" id="A0AAV4T4Q7"/>
<name>A0AAV4T4Q7_9ARAC</name>
<reference evidence="1 2" key="1">
    <citation type="submission" date="2021-06" db="EMBL/GenBank/DDBJ databases">
        <title>Caerostris darwini draft genome.</title>
        <authorList>
            <person name="Kono N."/>
            <person name="Arakawa K."/>
        </authorList>
    </citation>
    <scope>NUCLEOTIDE SEQUENCE [LARGE SCALE GENOMIC DNA]</scope>
</reference>
<evidence type="ECO:0000313" key="2">
    <source>
        <dbReference type="Proteomes" id="UP001054837"/>
    </source>
</evidence>
<keyword evidence="2" id="KW-1185">Reference proteome</keyword>